<comment type="caution">
    <text evidence="2">The sequence shown here is derived from an EMBL/GenBank/DDBJ whole genome shotgun (WGS) entry which is preliminary data.</text>
</comment>
<evidence type="ECO:0000313" key="2">
    <source>
        <dbReference type="EMBL" id="GIE52080.1"/>
    </source>
</evidence>
<dbReference type="AlphaFoldDB" id="A0A919JMS3"/>
<feature type="signal peptide" evidence="1">
    <location>
        <begin position="1"/>
        <end position="24"/>
    </location>
</feature>
<dbReference type="EMBL" id="BOMQ01000064">
    <property type="protein sequence ID" value="GIE52080.1"/>
    <property type="molecule type" value="Genomic_DNA"/>
</dbReference>
<feature type="chain" id="PRO_5039525382" description="DUF4352 domain-containing protein" evidence="1">
    <location>
        <begin position="25"/>
        <end position="190"/>
    </location>
</feature>
<dbReference type="PROSITE" id="PS51257">
    <property type="entry name" value="PROKAR_LIPOPROTEIN"/>
    <property type="match status" value="1"/>
</dbReference>
<dbReference type="Proteomes" id="UP000647172">
    <property type="component" value="Unassembled WGS sequence"/>
</dbReference>
<keyword evidence="1" id="KW-0732">Signal</keyword>
<reference evidence="2" key="1">
    <citation type="submission" date="2021-01" db="EMBL/GenBank/DDBJ databases">
        <title>Whole genome shotgun sequence of Actinoplanes nipponensis NBRC 14063.</title>
        <authorList>
            <person name="Komaki H."/>
            <person name="Tamura T."/>
        </authorList>
    </citation>
    <scope>NUCLEOTIDE SEQUENCE</scope>
    <source>
        <strain evidence="2">NBRC 14063</strain>
    </source>
</reference>
<evidence type="ECO:0000256" key="1">
    <source>
        <dbReference type="SAM" id="SignalP"/>
    </source>
</evidence>
<sequence>MSHGTRLRAALAVAALLAASGLVAGCGAAVSGDGCAPPRQGSASAGRPTRFAINHDAFQARHIGHTADGRQFFLTTPFDTGTEEGGGRLFVALYLFDAAGRFLDARIDDFGDDAGRAAERERAYDKKLKGLGKVTFDRIEVEPFGVERFGMTFGLIVSEPESDDDIWWVTAEPGDYMAFSAPWDCGEYDT</sequence>
<keyword evidence="3" id="KW-1185">Reference proteome</keyword>
<name>A0A919JMS3_9ACTN</name>
<accession>A0A919JMS3</accession>
<protein>
    <recommendedName>
        <fullName evidence="4">DUF4352 domain-containing protein</fullName>
    </recommendedName>
</protein>
<proteinExistence type="predicted"/>
<gene>
    <name evidence="2" type="ORF">Ani05nite_56140</name>
</gene>
<organism evidence="2 3">
    <name type="scientific">Actinoplanes nipponensis</name>
    <dbReference type="NCBI Taxonomy" id="135950"/>
    <lineage>
        <taxon>Bacteria</taxon>
        <taxon>Bacillati</taxon>
        <taxon>Actinomycetota</taxon>
        <taxon>Actinomycetes</taxon>
        <taxon>Micromonosporales</taxon>
        <taxon>Micromonosporaceae</taxon>
        <taxon>Actinoplanes</taxon>
    </lineage>
</organism>
<evidence type="ECO:0000313" key="3">
    <source>
        <dbReference type="Proteomes" id="UP000647172"/>
    </source>
</evidence>
<evidence type="ECO:0008006" key="4">
    <source>
        <dbReference type="Google" id="ProtNLM"/>
    </source>
</evidence>